<dbReference type="Proteomes" id="UP000283805">
    <property type="component" value="Unassembled WGS sequence"/>
</dbReference>
<proteinExistence type="predicted"/>
<comment type="caution">
    <text evidence="1">The sequence shown here is derived from an EMBL/GenBank/DDBJ whole genome shotgun (WGS) entry which is preliminary data.</text>
</comment>
<keyword evidence="2" id="KW-1185">Reference proteome</keyword>
<sequence>MSDERSADGSIPVAEHPLLRDAQRNLAIGRTDARAAAHYASNTLLLTVSPDELAEMTVMYALVSREEFMHGEWNEALLNVTAHLKQQAADQLLSTLAGQAGLQAHVRAMVDALQVAAEIDRVTHPFIEAVDRFHIISTIADDDEYYESVRRTFEAVAGENDDGIDIDSRLRTEIDQQRALARGETGIDGAESTVQGGGDRARTEYVNPLYYHALTDIAKTDWRASSSIGETRSPSYTPSGRRIAGAVARAVLDVPYPIAPLGASSTGELFDLDRVDLDPVSIADLEDRVAVTDDAYDRHLGRYESTLTTDVTPARSWLSDLFVKVTRALERIAAETAVTDLAGHDLRTRLVEAVFDVDLAEVTTMRSCPTPLLEVPQRAQPTRGSQDLSAVDDDPLAKLLVEAFEDHGAFATVLYHPYGDRDRRRTRYQFNYNTLEWELDRERYSLPPGVETYRELWRRYFFADALVNELLARRDEYREHLVERLGEVVEGPSEFHAVVTGDDRPTGNDDDEFVLLEDDALVGAVDSTAGAFDPFETAQEYVTGTLLATLERAGIDHTPIDEFAFSRVECPLCYIQRGPCGNDGCVEAASIGTINEALPTYVAAIIDAERPNCERLRADT</sequence>
<evidence type="ECO:0000313" key="1">
    <source>
        <dbReference type="EMBL" id="RKD86226.1"/>
    </source>
</evidence>
<organism evidence="1 2">
    <name type="scientific">Halopiger aswanensis</name>
    <dbReference type="NCBI Taxonomy" id="148449"/>
    <lineage>
        <taxon>Archaea</taxon>
        <taxon>Methanobacteriati</taxon>
        <taxon>Methanobacteriota</taxon>
        <taxon>Stenosarchaea group</taxon>
        <taxon>Halobacteria</taxon>
        <taxon>Halobacteriales</taxon>
        <taxon>Natrialbaceae</taxon>
        <taxon>Halopiger</taxon>
    </lineage>
</organism>
<dbReference type="RefSeq" id="WP_120246916.1">
    <property type="nucleotide sequence ID" value="NZ_RAPO01000010.1"/>
</dbReference>
<dbReference type="EMBL" id="RAPO01000010">
    <property type="protein sequence ID" value="RKD86226.1"/>
    <property type="molecule type" value="Genomic_DNA"/>
</dbReference>
<evidence type="ECO:0000313" key="2">
    <source>
        <dbReference type="Proteomes" id="UP000283805"/>
    </source>
</evidence>
<gene>
    <name evidence="1" type="ORF">ATJ93_4643</name>
</gene>
<dbReference type="AlphaFoldDB" id="A0A3R7GEU9"/>
<protein>
    <submittedName>
        <fullName evidence="1">Uncharacterized protein</fullName>
    </submittedName>
</protein>
<dbReference type="OrthoDB" id="386599at2157"/>
<accession>A0A3R7GEU9</accession>
<name>A0A3R7GEU9_9EURY</name>
<reference evidence="1 2" key="1">
    <citation type="submission" date="2018-09" db="EMBL/GenBank/DDBJ databases">
        <title>Genomic Encyclopedia of Archaeal and Bacterial Type Strains, Phase II (KMG-II): from individual species to whole genera.</title>
        <authorList>
            <person name="Goeker M."/>
        </authorList>
    </citation>
    <scope>NUCLEOTIDE SEQUENCE [LARGE SCALE GENOMIC DNA]</scope>
    <source>
        <strain evidence="1 2">DSM 13151</strain>
    </source>
</reference>